<organism evidence="8 9">
    <name type="scientific">Merluccius polli</name>
    <name type="common">Benguela hake</name>
    <name type="synonym">Merluccius cadenati</name>
    <dbReference type="NCBI Taxonomy" id="89951"/>
    <lineage>
        <taxon>Eukaryota</taxon>
        <taxon>Metazoa</taxon>
        <taxon>Chordata</taxon>
        <taxon>Craniata</taxon>
        <taxon>Vertebrata</taxon>
        <taxon>Euteleostomi</taxon>
        <taxon>Actinopterygii</taxon>
        <taxon>Neopterygii</taxon>
        <taxon>Teleostei</taxon>
        <taxon>Neoteleostei</taxon>
        <taxon>Acanthomorphata</taxon>
        <taxon>Zeiogadaria</taxon>
        <taxon>Gadariae</taxon>
        <taxon>Gadiformes</taxon>
        <taxon>Gadoidei</taxon>
        <taxon>Merlucciidae</taxon>
        <taxon>Merluccius</taxon>
    </lineage>
</organism>
<evidence type="ECO:0000313" key="9">
    <source>
        <dbReference type="Proteomes" id="UP001174136"/>
    </source>
</evidence>
<evidence type="ECO:0000256" key="2">
    <source>
        <dbReference type="ARBA" id="ARBA00006058"/>
    </source>
</evidence>
<keyword evidence="6" id="KW-0325">Glycoprotein</keyword>
<feature type="transmembrane region" description="Helical" evidence="7">
    <location>
        <begin position="58"/>
        <end position="83"/>
    </location>
</feature>
<dbReference type="GO" id="GO:0016324">
    <property type="term" value="C:apical plasma membrane"/>
    <property type="evidence" value="ECO:0007669"/>
    <property type="project" value="TreeGrafter"/>
</dbReference>
<proteinExistence type="inferred from homology"/>
<protein>
    <submittedName>
        <fullName evidence="8">Prominin-2</fullName>
    </submittedName>
</protein>
<feature type="transmembrane region" description="Helical" evidence="7">
    <location>
        <begin position="104"/>
        <end position="131"/>
    </location>
</feature>
<dbReference type="InterPro" id="IPR008795">
    <property type="entry name" value="Prominin"/>
</dbReference>
<comment type="subcellular location">
    <subcellularLocation>
        <location evidence="1">Cell projection</location>
        <location evidence="1">Microvillus membrane</location>
        <topology evidence="1">Multi-pass membrane protein</topology>
    </subcellularLocation>
</comment>
<evidence type="ECO:0000256" key="4">
    <source>
        <dbReference type="ARBA" id="ARBA00022989"/>
    </source>
</evidence>
<evidence type="ECO:0000256" key="5">
    <source>
        <dbReference type="ARBA" id="ARBA00023136"/>
    </source>
</evidence>
<reference evidence="8" key="1">
    <citation type="journal article" date="2023" name="Front. Mar. Sci.">
        <title>A new Merluccius polli reference genome to investigate the effects of global change in West African waters.</title>
        <authorList>
            <person name="Mateo J.L."/>
            <person name="Blanco-Fernandez C."/>
            <person name="Garcia-Vazquez E."/>
            <person name="Machado-Schiaffino G."/>
        </authorList>
    </citation>
    <scope>NUCLEOTIDE SEQUENCE</scope>
    <source>
        <strain evidence="8">C29</strain>
        <tissue evidence="8">Fin</tissue>
    </source>
</reference>
<dbReference type="GO" id="GO:0005929">
    <property type="term" value="C:cilium"/>
    <property type="evidence" value="ECO:0007669"/>
    <property type="project" value="TreeGrafter"/>
</dbReference>
<gene>
    <name evidence="8" type="primary">Prom2</name>
    <name evidence="8" type="ORF">N1851_028529</name>
</gene>
<keyword evidence="9" id="KW-1185">Reference proteome</keyword>
<dbReference type="GO" id="GO:0009986">
    <property type="term" value="C:cell surface"/>
    <property type="evidence" value="ECO:0007669"/>
    <property type="project" value="TreeGrafter"/>
</dbReference>
<evidence type="ECO:0000256" key="7">
    <source>
        <dbReference type="SAM" id="Phobius"/>
    </source>
</evidence>
<dbReference type="EMBL" id="JAOPHQ010005415">
    <property type="protein sequence ID" value="KAK0135623.1"/>
    <property type="molecule type" value="Genomic_DNA"/>
</dbReference>
<feature type="transmembrane region" description="Helical" evidence="7">
    <location>
        <begin position="399"/>
        <end position="419"/>
    </location>
</feature>
<dbReference type="PANTHER" id="PTHR22730:SF4">
    <property type="entry name" value="PROMININ-1-A-LIKE"/>
    <property type="match status" value="1"/>
</dbReference>
<dbReference type="AlphaFoldDB" id="A0AA47M8K0"/>
<dbReference type="GO" id="GO:0071914">
    <property type="term" value="C:prominosome"/>
    <property type="evidence" value="ECO:0007669"/>
    <property type="project" value="TreeGrafter"/>
</dbReference>
<comment type="similarity">
    <text evidence="2">Belongs to the prominin family.</text>
</comment>
<sequence>MAFTQSTKLQLKSIETHISQAANIVPLTELTELSASLDKVQQDINKNSKFIQTANHTKWGVCVAICCLVLLVVVCNILGLLLGPAGLRPKEDPSKRSCTTNCGGTFLMIGAGFSFIFSWLFMLLVLLLFLLGGNLFTLVCKPWDNGELLQFIQESGLLPPLPNNVTLSEIHRDCRKNMPLWSTLHLSESANLDELLNVSKYTEDILQNFDSSGITLSTITLLSPEVQNQLRDFPAKLKELNFTAASEQGNLSSHIDELQAHGVKTNETVATVSSDVGAAQDFLNTDTTLIVKAVSKAPTSHMTAPGKVCYRAVHLWWVTHTHRGAAGWESVCWVRRVLGNCMRNESRAFLNCQMQLFDAYVHWAKLMITEELGRCRPVSGAVDTAALLVCSNMVESLNAFWFSLGWCMIFFIPSIICSIKLSKYYRKMKLSDEFKRASEQIRGQWQPTVALESLVFGWRWWCGAGRGVTAPLGAVCVGGSLGHCPGLLPTSLLPGWLLLGGLSGGCGRGEYGRLEDVGVALAGLGLPLEDLPEQGLQQAHCQLRGVELGERCRVEDGGDSEVLGAQGPEQVQVGVQVSVLGHLAQQAAEDLLVEQGALLAELLGHAGHTLPLAAAHQDPQGLEHGVGAPTDQQQLHLQVQLLFMVCAGPMAVQDGQGPLVEWHSALPVLTNSPAGGVAPG</sequence>
<accession>A0AA47M8K0</accession>
<keyword evidence="4 7" id="KW-1133">Transmembrane helix</keyword>
<dbReference type="Pfam" id="PF05478">
    <property type="entry name" value="Prominin"/>
    <property type="match status" value="2"/>
</dbReference>
<dbReference type="PANTHER" id="PTHR22730">
    <property type="entry name" value="PROMININ PROM PROTEIN"/>
    <property type="match status" value="1"/>
</dbReference>
<keyword evidence="3 7" id="KW-0812">Transmembrane</keyword>
<evidence type="ECO:0000256" key="1">
    <source>
        <dbReference type="ARBA" id="ARBA00004475"/>
    </source>
</evidence>
<dbReference type="Proteomes" id="UP001174136">
    <property type="component" value="Unassembled WGS sequence"/>
</dbReference>
<evidence type="ECO:0000256" key="6">
    <source>
        <dbReference type="ARBA" id="ARBA00023180"/>
    </source>
</evidence>
<dbReference type="GO" id="GO:0015485">
    <property type="term" value="F:cholesterol binding"/>
    <property type="evidence" value="ECO:0007669"/>
    <property type="project" value="TreeGrafter"/>
</dbReference>
<keyword evidence="5 7" id="KW-0472">Membrane</keyword>
<comment type="caution">
    <text evidence="8">The sequence shown here is derived from an EMBL/GenBank/DDBJ whole genome shotgun (WGS) entry which is preliminary data.</text>
</comment>
<name>A0AA47M8K0_MERPO</name>
<evidence type="ECO:0000256" key="3">
    <source>
        <dbReference type="ARBA" id="ARBA00022692"/>
    </source>
</evidence>
<evidence type="ECO:0000313" key="8">
    <source>
        <dbReference type="EMBL" id="KAK0135623.1"/>
    </source>
</evidence>
<dbReference type="GO" id="GO:0031528">
    <property type="term" value="C:microvillus membrane"/>
    <property type="evidence" value="ECO:0007669"/>
    <property type="project" value="UniProtKB-SubCell"/>
</dbReference>